<gene>
    <name evidence="5" type="ORF">A3Q56_06622</name>
</gene>
<dbReference type="GO" id="GO:0006457">
    <property type="term" value="P:protein folding"/>
    <property type="evidence" value="ECO:0007669"/>
    <property type="project" value="TreeGrafter"/>
</dbReference>
<accession>A0A177AWT6</accession>
<dbReference type="InterPro" id="IPR017937">
    <property type="entry name" value="Thioredoxin_CS"/>
</dbReference>
<dbReference type="PRINTS" id="PR00421">
    <property type="entry name" value="THIOREDOXIN"/>
</dbReference>
<feature type="domain" description="Thioredoxin" evidence="4">
    <location>
        <begin position="349"/>
        <end position="475"/>
    </location>
</feature>
<proteinExistence type="inferred from homology"/>
<name>A0A177AWT6_9BILA</name>
<evidence type="ECO:0000313" key="5">
    <source>
        <dbReference type="EMBL" id="OAF65664.1"/>
    </source>
</evidence>
<dbReference type="PANTHER" id="PTHR18929">
    <property type="entry name" value="PROTEIN DISULFIDE ISOMERASE"/>
    <property type="match status" value="1"/>
</dbReference>
<dbReference type="GO" id="GO:0034976">
    <property type="term" value="P:response to endoplasmic reticulum stress"/>
    <property type="evidence" value="ECO:0007669"/>
    <property type="project" value="TreeGrafter"/>
</dbReference>
<evidence type="ECO:0000313" key="6">
    <source>
        <dbReference type="Proteomes" id="UP000078046"/>
    </source>
</evidence>
<evidence type="ECO:0000256" key="1">
    <source>
        <dbReference type="ARBA" id="ARBA00006347"/>
    </source>
</evidence>
<dbReference type="Pfam" id="PF13848">
    <property type="entry name" value="Thioredoxin_6"/>
    <property type="match status" value="1"/>
</dbReference>
<protein>
    <submittedName>
        <fullName evidence="5">Protein disulfide-isomerase</fullName>
    </submittedName>
</protein>
<comment type="caution">
    <text evidence="5">The sequence shown here is derived from an EMBL/GenBank/DDBJ whole genome shotgun (WGS) entry which is preliminary data.</text>
</comment>
<feature type="region of interest" description="Disordered" evidence="2">
    <location>
        <begin position="472"/>
        <end position="496"/>
    </location>
</feature>
<dbReference type="Proteomes" id="UP000078046">
    <property type="component" value="Unassembled WGS sequence"/>
</dbReference>
<evidence type="ECO:0000259" key="4">
    <source>
        <dbReference type="PROSITE" id="PS51352"/>
    </source>
</evidence>
<dbReference type="Gene3D" id="3.40.30.10">
    <property type="entry name" value="Glutaredoxin"/>
    <property type="match status" value="4"/>
</dbReference>
<dbReference type="CDD" id="cd02961">
    <property type="entry name" value="PDI_a_family"/>
    <property type="match status" value="2"/>
</dbReference>
<keyword evidence="6" id="KW-1185">Reference proteome</keyword>
<evidence type="ECO:0000256" key="2">
    <source>
        <dbReference type="SAM" id="MobiDB-lite"/>
    </source>
</evidence>
<sequence length="496" mass="57619">MISSRSTIFCLFHVFLTVAYGDIDLGNMIKLCDNNFEETVLKHEHMLIIFYSESCDHCKELMPNLVAVDNIMREKNHPFSLAVINGAECKTTEEKYVTTGYPTILYFNQNVDDYQEYKNGREIDDFILYINKKLGDLINTVTVKHLLNTLQTKSFVVVAYFKVFDNEYINALKVYASTHESTIIYHVKEDLSTSNIDISDEGIYVIKKFDEPIEVYKSEISVEAVSKFVEFHRIPHFVIFDMDLVESVFQSGINHHFTCFIPFSHDKKNNSQEILKKLSPDYHAEIIFLMMNTEDEKLTQVIDHFGIQKDELKCMILKLTESSLIPYHMDKMFETEDEIKNFIKDFRDGKISKFIKSAELEDDWDATNIKQFVGSNLKPYLLEDSNRHVFIMFYAPWCGHCEKFQPILQDIADEWSTRKDHSLVFGKIDSTKNDAHVDIKGYPTLILFKNGKQEIVYDGSRDKESVTAFLESNLSGEDTTKDEDGENVTEKKKEEL</sequence>
<dbReference type="GO" id="GO:0005783">
    <property type="term" value="C:endoplasmic reticulum"/>
    <property type="evidence" value="ECO:0007669"/>
    <property type="project" value="TreeGrafter"/>
</dbReference>
<organism evidence="5 6">
    <name type="scientific">Intoshia linei</name>
    <dbReference type="NCBI Taxonomy" id="1819745"/>
    <lineage>
        <taxon>Eukaryota</taxon>
        <taxon>Metazoa</taxon>
        <taxon>Spiralia</taxon>
        <taxon>Lophotrochozoa</taxon>
        <taxon>Mesozoa</taxon>
        <taxon>Orthonectida</taxon>
        <taxon>Rhopaluridae</taxon>
        <taxon>Intoshia</taxon>
    </lineage>
</organism>
<dbReference type="InterPro" id="IPR036249">
    <property type="entry name" value="Thioredoxin-like_sf"/>
</dbReference>
<dbReference type="SUPFAM" id="SSF52833">
    <property type="entry name" value="Thioredoxin-like"/>
    <property type="match status" value="4"/>
</dbReference>
<dbReference type="Pfam" id="PF00085">
    <property type="entry name" value="Thioredoxin"/>
    <property type="match status" value="2"/>
</dbReference>
<reference evidence="5 6" key="1">
    <citation type="submission" date="2016-04" db="EMBL/GenBank/DDBJ databases">
        <title>The genome of Intoshia linei affirms orthonectids as highly simplified spiralians.</title>
        <authorList>
            <person name="Mikhailov K.V."/>
            <person name="Slusarev G.S."/>
            <person name="Nikitin M.A."/>
            <person name="Logacheva M.D."/>
            <person name="Penin A."/>
            <person name="Aleoshin V."/>
            <person name="Panchin Y.V."/>
        </authorList>
    </citation>
    <scope>NUCLEOTIDE SEQUENCE [LARGE SCALE GENOMIC DNA]</scope>
    <source>
        <strain evidence="5">Intl2013</strain>
        <tissue evidence="5">Whole animal</tissue>
    </source>
</reference>
<comment type="similarity">
    <text evidence="1">Belongs to the protein disulfide isomerase family.</text>
</comment>
<feature type="chain" id="PRO_5008056715" evidence="3">
    <location>
        <begin position="22"/>
        <end position="496"/>
    </location>
</feature>
<dbReference type="PROSITE" id="PS00194">
    <property type="entry name" value="THIOREDOXIN_1"/>
    <property type="match status" value="1"/>
</dbReference>
<keyword evidence="3" id="KW-0732">Signal</keyword>
<dbReference type="PROSITE" id="PS51352">
    <property type="entry name" value="THIOREDOXIN_2"/>
    <property type="match status" value="1"/>
</dbReference>
<dbReference type="OrthoDB" id="72053at2759"/>
<dbReference type="CDD" id="cd02981">
    <property type="entry name" value="PDI_b_family"/>
    <property type="match status" value="1"/>
</dbReference>
<feature type="signal peptide" evidence="3">
    <location>
        <begin position="1"/>
        <end position="21"/>
    </location>
</feature>
<keyword evidence="5" id="KW-0413">Isomerase</keyword>
<dbReference type="InterPro" id="IPR013766">
    <property type="entry name" value="Thioredoxin_domain"/>
</dbReference>
<dbReference type="EMBL" id="LWCA01001196">
    <property type="protein sequence ID" value="OAF65664.1"/>
    <property type="molecule type" value="Genomic_DNA"/>
</dbReference>
<dbReference type="AlphaFoldDB" id="A0A177AWT6"/>
<evidence type="ECO:0000256" key="3">
    <source>
        <dbReference type="SAM" id="SignalP"/>
    </source>
</evidence>
<dbReference type="GO" id="GO:0003756">
    <property type="term" value="F:protein disulfide isomerase activity"/>
    <property type="evidence" value="ECO:0007669"/>
    <property type="project" value="TreeGrafter"/>
</dbReference>